<evidence type="ECO:0000313" key="2">
    <source>
        <dbReference type="EMBL" id="MDG4475728.1"/>
    </source>
</evidence>
<evidence type="ECO:0000256" key="1">
    <source>
        <dbReference type="SAM" id="Phobius"/>
    </source>
</evidence>
<dbReference type="EMBL" id="JAPHEH010000001">
    <property type="protein sequence ID" value="MDG4475728.1"/>
    <property type="molecule type" value="Genomic_DNA"/>
</dbReference>
<dbReference type="NCBIfam" id="TIGR02532">
    <property type="entry name" value="IV_pilin_GFxxxE"/>
    <property type="match status" value="1"/>
</dbReference>
<gene>
    <name evidence="2" type="ORF">OLX77_06080</name>
</gene>
<feature type="transmembrane region" description="Helical" evidence="1">
    <location>
        <begin position="20"/>
        <end position="43"/>
    </location>
</feature>
<dbReference type="InterPro" id="IPR032092">
    <property type="entry name" value="PilW"/>
</dbReference>
<dbReference type="Pfam" id="PF16074">
    <property type="entry name" value="PilW"/>
    <property type="match status" value="1"/>
</dbReference>
<evidence type="ECO:0000313" key="3">
    <source>
        <dbReference type="Proteomes" id="UP001154240"/>
    </source>
</evidence>
<accession>A0A9X4MG16</accession>
<protein>
    <submittedName>
        <fullName evidence="2">PilW family protein</fullName>
    </submittedName>
</protein>
<keyword evidence="1" id="KW-0472">Membrane</keyword>
<organism evidence="2 3">
    <name type="scientific">Thiovibrio frasassiensis</name>
    <dbReference type="NCBI Taxonomy" id="2984131"/>
    <lineage>
        <taxon>Bacteria</taxon>
        <taxon>Pseudomonadati</taxon>
        <taxon>Thermodesulfobacteriota</taxon>
        <taxon>Desulfobulbia</taxon>
        <taxon>Desulfobulbales</taxon>
        <taxon>Thiovibrionaceae</taxon>
        <taxon>Thiovibrio</taxon>
    </lineage>
</organism>
<reference evidence="2" key="2">
    <citation type="submission" date="2022-10" db="EMBL/GenBank/DDBJ databases">
        <authorList>
            <person name="Aronson H.S."/>
        </authorList>
    </citation>
    <scope>NUCLEOTIDE SEQUENCE</scope>
    <source>
        <strain evidence="2">RS19-109</strain>
    </source>
</reference>
<proteinExistence type="predicted"/>
<keyword evidence="3" id="KW-1185">Reference proteome</keyword>
<dbReference type="AlphaFoldDB" id="A0A9X4MG16"/>
<dbReference type="InterPro" id="IPR045584">
    <property type="entry name" value="Pilin-like"/>
</dbReference>
<reference evidence="2" key="1">
    <citation type="journal article" date="2022" name="bioRxiv">
        <title>Thiovibrio frasassiensisgen. nov., sp. nov., an autotrophic, elemental sulfur disproportionating bacterium isolated from sulfidic karst sediment, and proposal of Thiovibrionaceae fam. nov.</title>
        <authorList>
            <person name="Aronson H."/>
            <person name="Thomas C."/>
            <person name="Bhattacharyya M."/>
            <person name="Eckstein S."/>
            <person name="Jensen S."/>
            <person name="Barco R."/>
            <person name="Macalady J."/>
            <person name="Amend J."/>
        </authorList>
    </citation>
    <scope>NUCLEOTIDE SEQUENCE</scope>
    <source>
        <strain evidence="2">RS19-109</strain>
    </source>
</reference>
<sequence>MQNIQQKRTLALLSREGFTIVELMISLLIGGVIMAGVVSAFLAQHKSYLVQDDNVFMQENLRSAVEIMTRDLRMIGYDPDGLGAGITAAAANSLTFTREDDAAGALETITYSLYDAYGDNDNDLGRILNGGAQTPVAENIEVLDFVYLNGSGTVTAALGDIRTIQFALVVRAETPDQKYVDTNTYTNLQGTTILGPPGDNFRRRLYRSSVLCRNLRNL</sequence>
<dbReference type="Pfam" id="PF07963">
    <property type="entry name" value="N_methyl"/>
    <property type="match status" value="1"/>
</dbReference>
<dbReference type="Proteomes" id="UP001154240">
    <property type="component" value="Unassembled WGS sequence"/>
</dbReference>
<dbReference type="InterPro" id="IPR012902">
    <property type="entry name" value="N_methyl_site"/>
</dbReference>
<comment type="caution">
    <text evidence="2">The sequence shown here is derived from an EMBL/GenBank/DDBJ whole genome shotgun (WGS) entry which is preliminary data.</text>
</comment>
<keyword evidence="1" id="KW-1133">Transmembrane helix</keyword>
<keyword evidence="1" id="KW-0812">Transmembrane</keyword>
<name>A0A9X4MG16_9BACT</name>
<dbReference type="RefSeq" id="WP_307632702.1">
    <property type="nucleotide sequence ID" value="NZ_JAPHEH010000001.1"/>
</dbReference>
<dbReference type="GO" id="GO:0043683">
    <property type="term" value="P:type IV pilus assembly"/>
    <property type="evidence" value="ECO:0007669"/>
    <property type="project" value="InterPro"/>
</dbReference>
<dbReference type="SUPFAM" id="SSF54523">
    <property type="entry name" value="Pili subunits"/>
    <property type="match status" value="1"/>
</dbReference>